<evidence type="ECO:0000313" key="1">
    <source>
        <dbReference type="EMBL" id="KAI6647437.1"/>
    </source>
</evidence>
<comment type="caution">
    <text evidence="1">The sequence shown here is derived from an EMBL/GenBank/DDBJ whole genome shotgun (WGS) entry which is preliminary data.</text>
</comment>
<gene>
    <name evidence="1" type="ORF">LOD99_12433</name>
</gene>
<keyword evidence="2" id="KW-1185">Reference proteome</keyword>
<name>A0AAV7JF62_9METZ</name>
<sequence>MDSIIDSEVDSITQEGILLPKGLLNVTFHRTMIDGKMSENLSGAGGAHCQLCTANKSGVKDLEIVRSGVPINRSITTAKKIFSIVDEEEYPLLPSLSYSLAHPELSSIDIIPVSTLHTYVVPSIGT</sequence>
<accession>A0AAV7JF62</accession>
<organism evidence="1 2">
    <name type="scientific">Oopsacas minuta</name>
    <dbReference type="NCBI Taxonomy" id="111878"/>
    <lineage>
        <taxon>Eukaryota</taxon>
        <taxon>Metazoa</taxon>
        <taxon>Porifera</taxon>
        <taxon>Hexactinellida</taxon>
        <taxon>Hexasterophora</taxon>
        <taxon>Lyssacinosida</taxon>
        <taxon>Leucopsacidae</taxon>
        <taxon>Oopsacas</taxon>
    </lineage>
</organism>
<dbReference type="EMBL" id="JAKMXF010000343">
    <property type="protein sequence ID" value="KAI6647437.1"/>
    <property type="molecule type" value="Genomic_DNA"/>
</dbReference>
<dbReference type="AlphaFoldDB" id="A0AAV7JF62"/>
<protein>
    <submittedName>
        <fullName evidence="1">Uncharacterized protein</fullName>
    </submittedName>
</protein>
<dbReference type="Proteomes" id="UP001165289">
    <property type="component" value="Unassembled WGS sequence"/>
</dbReference>
<reference evidence="1 2" key="1">
    <citation type="journal article" date="2023" name="BMC Biol.">
        <title>The compact genome of the sponge Oopsacas minuta (Hexactinellida) is lacking key metazoan core genes.</title>
        <authorList>
            <person name="Santini S."/>
            <person name="Schenkelaars Q."/>
            <person name="Jourda C."/>
            <person name="Duchesne M."/>
            <person name="Belahbib H."/>
            <person name="Rocher C."/>
            <person name="Selva M."/>
            <person name="Riesgo A."/>
            <person name="Vervoort M."/>
            <person name="Leys S.P."/>
            <person name="Kodjabachian L."/>
            <person name="Le Bivic A."/>
            <person name="Borchiellini C."/>
            <person name="Claverie J.M."/>
            <person name="Renard E."/>
        </authorList>
    </citation>
    <scope>NUCLEOTIDE SEQUENCE [LARGE SCALE GENOMIC DNA]</scope>
    <source>
        <strain evidence="1">SPO-2</strain>
    </source>
</reference>
<evidence type="ECO:0000313" key="2">
    <source>
        <dbReference type="Proteomes" id="UP001165289"/>
    </source>
</evidence>
<proteinExistence type="predicted"/>